<reference evidence="5 6" key="1">
    <citation type="submission" date="2020-08" db="EMBL/GenBank/DDBJ databases">
        <title>A novel species.</title>
        <authorList>
            <person name="Gao J."/>
        </authorList>
    </citation>
    <scope>NUCLEOTIDE SEQUENCE [LARGE SCALE GENOMIC DNA]</scope>
    <source>
        <strain evidence="5 6">CRXT-G-22</strain>
    </source>
</reference>
<dbReference type="GO" id="GO:0045892">
    <property type="term" value="P:negative regulation of DNA-templated transcription"/>
    <property type="evidence" value="ECO:0007669"/>
    <property type="project" value="TreeGrafter"/>
</dbReference>
<name>A0A7H0IHC7_9ACTN</name>
<accession>A0A7H0IHC7</accession>
<organism evidence="5 6">
    <name type="scientific">Streptomyces roseirectus</name>
    <dbReference type="NCBI Taxonomy" id="2768066"/>
    <lineage>
        <taxon>Bacteria</taxon>
        <taxon>Bacillati</taxon>
        <taxon>Actinomycetota</taxon>
        <taxon>Actinomycetes</taxon>
        <taxon>Kitasatosporales</taxon>
        <taxon>Streptomycetaceae</taxon>
        <taxon>Streptomyces</taxon>
    </lineage>
</organism>
<gene>
    <name evidence="5" type="ORF">IAG44_24110</name>
</gene>
<dbReference type="RefSeq" id="WP_187749150.1">
    <property type="nucleotide sequence ID" value="NZ_CP060828.1"/>
</dbReference>
<sequence length="245" mass="26391">MAESPQALPPYQRIAAKIREQIERGELQPGDHIPSVREIMRTEGVTTATATRVAAVLRAEGHVESVPGIGTVVTVPRKLTAGSDRLQMLRAGGTGFEPGERVEIVSADLVPAPDDVAAALGVDEGAPTVRRRRRYLDDEGVVTVSTSWLDGILAEAAPELLETGPLPKMTFGLIEDRTGRRTVRRRDTVTLAPVPDELATLLGTEAGSLALVMTNHYWDQDERVVEYAVDFVGSGRALSAEYDLG</sequence>
<dbReference type="InterPro" id="IPR036390">
    <property type="entry name" value="WH_DNA-bd_sf"/>
</dbReference>
<evidence type="ECO:0000256" key="1">
    <source>
        <dbReference type="ARBA" id="ARBA00023015"/>
    </source>
</evidence>
<evidence type="ECO:0000259" key="4">
    <source>
        <dbReference type="PROSITE" id="PS50949"/>
    </source>
</evidence>
<dbReference type="PROSITE" id="PS50949">
    <property type="entry name" value="HTH_GNTR"/>
    <property type="match status" value="1"/>
</dbReference>
<dbReference type="EMBL" id="CP060828">
    <property type="protein sequence ID" value="QNP72193.1"/>
    <property type="molecule type" value="Genomic_DNA"/>
</dbReference>
<keyword evidence="2" id="KW-0238">DNA-binding</keyword>
<evidence type="ECO:0000256" key="3">
    <source>
        <dbReference type="ARBA" id="ARBA00023163"/>
    </source>
</evidence>
<dbReference type="InterPro" id="IPR028978">
    <property type="entry name" value="Chorismate_lyase_/UTRA_dom_sf"/>
</dbReference>
<proteinExistence type="predicted"/>
<dbReference type="Pfam" id="PF00392">
    <property type="entry name" value="GntR"/>
    <property type="match status" value="1"/>
</dbReference>
<dbReference type="GO" id="GO:0003700">
    <property type="term" value="F:DNA-binding transcription factor activity"/>
    <property type="evidence" value="ECO:0007669"/>
    <property type="project" value="InterPro"/>
</dbReference>
<keyword evidence="3" id="KW-0804">Transcription</keyword>
<dbReference type="InterPro" id="IPR011663">
    <property type="entry name" value="UTRA"/>
</dbReference>
<evidence type="ECO:0000256" key="2">
    <source>
        <dbReference type="ARBA" id="ARBA00023125"/>
    </source>
</evidence>
<dbReference type="SUPFAM" id="SSF64288">
    <property type="entry name" value="Chorismate lyase-like"/>
    <property type="match status" value="1"/>
</dbReference>
<dbReference type="Gene3D" id="3.40.1410.10">
    <property type="entry name" value="Chorismate lyase-like"/>
    <property type="match status" value="1"/>
</dbReference>
<evidence type="ECO:0000313" key="5">
    <source>
        <dbReference type="EMBL" id="QNP72193.1"/>
    </source>
</evidence>
<dbReference type="InterPro" id="IPR000524">
    <property type="entry name" value="Tscrpt_reg_HTH_GntR"/>
</dbReference>
<dbReference type="SUPFAM" id="SSF46785">
    <property type="entry name" value="Winged helix' DNA-binding domain"/>
    <property type="match status" value="1"/>
</dbReference>
<dbReference type="InterPro" id="IPR036388">
    <property type="entry name" value="WH-like_DNA-bd_sf"/>
</dbReference>
<evidence type="ECO:0000313" key="6">
    <source>
        <dbReference type="Proteomes" id="UP000516052"/>
    </source>
</evidence>
<dbReference type="Pfam" id="PF07702">
    <property type="entry name" value="UTRA"/>
    <property type="match status" value="1"/>
</dbReference>
<protein>
    <submittedName>
        <fullName evidence="5">GntR family transcriptional regulator</fullName>
    </submittedName>
</protein>
<keyword evidence="6" id="KW-1185">Reference proteome</keyword>
<dbReference type="Proteomes" id="UP000516052">
    <property type="component" value="Chromosome"/>
</dbReference>
<dbReference type="AlphaFoldDB" id="A0A7H0IHC7"/>
<dbReference type="PANTHER" id="PTHR44846:SF17">
    <property type="entry name" value="GNTR-FAMILY TRANSCRIPTIONAL REGULATOR"/>
    <property type="match status" value="1"/>
</dbReference>
<dbReference type="PANTHER" id="PTHR44846">
    <property type="entry name" value="MANNOSYL-D-GLYCERATE TRANSPORT/METABOLISM SYSTEM REPRESSOR MNGR-RELATED"/>
    <property type="match status" value="1"/>
</dbReference>
<keyword evidence="1" id="KW-0805">Transcription regulation</keyword>
<dbReference type="SMART" id="SM00345">
    <property type="entry name" value="HTH_GNTR"/>
    <property type="match status" value="1"/>
</dbReference>
<dbReference type="KEGG" id="sroi:IAG44_24110"/>
<feature type="domain" description="HTH gntR-type" evidence="4">
    <location>
        <begin position="8"/>
        <end position="76"/>
    </location>
</feature>
<dbReference type="InterPro" id="IPR050679">
    <property type="entry name" value="Bact_HTH_transcr_reg"/>
</dbReference>
<dbReference type="GO" id="GO:0003677">
    <property type="term" value="F:DNA binding"/>
    <property type="evidence" value="ECO:0007669"/>
    <property type="project" value="UniProtKB-KW"/>
</dbReference>
<dbReference type="SMART" id="SM00866">
    <property type="entry name" value="UTRA"/>
    <property type="match status" value="1"/>
</dbReference>
<dbReference type="Gene3D" id="1.10.10.10">
    <property type="entry name" value="Winged helix-like DNA-binding domain superfamily/Winged helix DNA-binding domain"/>
    <property type="match status" value="1"/>
</dbReference>